<keyword evidence="3" id="KW-1185">Reference proteome</keyword>
<proteinExistence type="predicted"/>
<organism evidence="2 3">
    <name type="scientific">Oryza sativa subsp. japonica</name>
    <name type="common">Rice</name>
    <dbReference type="NCBI Taxonomy" id="39947"/>
    <lineage>
        <taxon>Eukaryota</taxon>
        <taxon>Viridiplantae</taxon>
        <taxon>Streptophyta</taxon>
        <taxon>Embryophyta</taxon>
        <taxon>Tracheophyta</taxon>
        <taxon>Spermatophyta</taxon>
        <taxon>Magnoliopsida</taxon>
        <taxon>Liliopsida</taxon>
        <taxon>Poales</taxon>
        <taxon>Poaceae</taxon>
        <taxon>BOP clade</taxon>
        <taxon>Oryzoideae</taxon>
        <taxon>Oryzeae</taxon>
        <taxon>Oryzinae</taxon>
        <taxon>Oryza</taxon>
        <taxon>Oryza sativa</taxon>
    </lineage>
</organism>
<dbReference type="Proteomes" id="UP000059680">
    <property type="component" value="Chromosome 11"/>
</dbReference>
<name>A0A0P0Y3F0_ORYSJ</name>
<evidence type="ECO:0000313" key="2">
    <source>
        <dbReference type="EMBL" id="BAT14486.1"/>
    </source>
</evidence>
<reference evidence="3" key="1">
    <citation type="journal article" date="2005" name="Nature">
        <title>The map-based sequence of the rice genome.</title>
        <authorList>
            <consortium name="International rice genome sequencing project (IRGSP)"/>
            <person name="Matsumoto T."/>
            <person name="Wu J."/>
            <person name="Kanamori H."/>
            <person name="Katayose Y."/>
            <person name="Fujisawa M."/>
            <person name="Namiki N."/>
            <person name="Mizuno H."/>
            <person name="Yamamoto K."/>
            <person name="Antonio B.A."/>
            <person name="Baba T."/>
            <person name="Sakata K."/>
            <person name="Nagamura Y."/>
            <person name="Aoki H."/>
            <person name="Arikawa K."/>
            <person name="Arita K."/>
            <person name="Bito T."/>
            <person name="Chiden Y."/>
            <person name="Fujitsuka N."/>
            <person name="Fukunaka R."/>
            <person name="Hamada M."/>
            <person name="Harada C."/>
            <person name="Hayashi A."/>
            <person name="Hijishita S."/>
            <person name="Honda M."/>
            <person name="Hosokawa S."/>
            <person name="Ichikawa Y."/>
            <person name="Idonuma A."/>
            <person name="Iijima M."/>
            <person name="Ikeda M."/>
            <person name="Ikeno M."/>
            <person name="Ito K."/>
            <person name="Ito S."/>
            <person name="Ito T."/>
            <person name="Ito Y."/>
            <person name="Ito Y."/>
            <person name="Iwabuchi A."/>
            <person name="Kamiya K."/>
            <person name="Karasawa W."/>
            <person name="Kurita K."/>
            <person name="Katagiri S."/>
            <person name="Kikuta A."/>
            <person name="Kobayashi H."/>
            <person name="Kobayashi N."/>
            <person name="Machita K."/>
            <person name="Maehara T."/>
            <person name="Masukawa M."/>
            <person name="Mizubayashi T."/>
            <person name="Mukai Y."/>
            <person name="Nagasaki H."/>
            <person name="Nagata Y."/>
            <person name="Naito S."/>
            <person name="Nakashima M."/>
            <person name="Nakama Y."/>
            <person name="Nakamichi Y."/>
            <person name="Nakamura M."/>
            <person name="Meguro A."/>
            <person name="Negishi M."/>
            <person name="Ohta I."/>
            <person name="Ohta T."/>
            <person name="Okamoto M."/>
            <person name="Ono N."/>
            <person name="Saji S."/>
            <person name="Sakaguchi M."/>
            <person name="Sakai K."/>
            <person name="Shibata M."/>
            <person name="Shimokawa T."/>
            <person name="Song J."/>
            <person name="Takazaki Y."/>
            <person name="Terasawa K."/>
            <person name="Tsugane M."/>
            <person name="Tsuji K."/>
            <person name="Ueda S."/>
            <person name="Waki K."/>
            <person name="Yamagata H."/>
            <person name="Yamamoto M."/>
            <person name="Yamamoto S."/>
            <person name="Yamane H."/>
            <person name="Yoshiki S."/>
            <person name="Yoshihara R."/>
            <person name="Yukawa K."/>
            <person name="Zhong H."/>
            <person name="Yano M."/>
            <person name="Yuan Q."/>
            <person name="Ouyang S."/>
            <person name="Liu J."/>
            <person name="Jones K.M."/>
            <person name="Gansberger K."/>
            <person name="Moffat K."/>
            <person name="Hill J."/>
            <person name="Bera J."/>
            <person name="Fadrosh D."/>
            <person name="Jin S."/>
            <person name="Johri S."/>
            <person name="Kim M."/>
            <person name="Overton L."/>
            <person name="Reardon M."/>
            <person name="Tsitrin T."/>
            <person name="Vuong H."/>
            <person name="Weaver B."/>
            <person name="Ciecko A."/>
            <person name="Tallon L."/>
            <person name="Jackson J."/>
            <person name="Pai G."/>
            <person name="Aken S.V."/>
            <person name="Utterback T."/>
            <person name="Reidmuller S."/>
            <person name="Feldblyum T."/>
            <person name="Hsiao J."/>
            <person name="Zismann V."/>
            <person name="Iobst S."/>
            <person name="de Vazeille A.R."/>
            <person name="Buell C.R."/>
            <person name="Ying K."/>
            <person name="Li Y."/>
            <person name="Lu T."/>
            <person name="Huang Y."/>
            <person name="Zhao Q."/>
            <person name="Feng Q."/>
            <person name="Zhang L."/>
            <person name="Zhu J."/>
            <person name="Weng Q."/>
            <person name="Mu J."/>
            <person name="Lu Y."/>
            <person name="Fan D."/>
            <person name="Liu Y."/>
            <person name="Guan J."/>
            <person name="Zhang Y."/>
            <person name="Yu S."/>
            <person name="Liu X."/>
            <person name="Zhang Y."/>
            <person name="Hong G."/>
            <person name="Han B."/>
            <person name="Choisne N."/>
            <person name="Demange N."/>
            <person name="Orjeda G."/>
            <person name="Samain S."/>
            <person name="Cattolico L."/>
            <person name="Pelletier E."/>
            <person name="Couloux A."/>
            <person name="Segurens B."/>
            <person name="Wincker P."/>
            <person name="D'Hont A."/>
            <person name="Scarpelli C."/>
            <person name="Weissenbach J."/>
            <person name="Salanoubat M."/>
            <person name="Quetier F."/>
            <person name="Yu Y."/>
            <person name="Kim H.R."/>
            <person name="Rambo T."/>
            <person name="Currie J."/>
            <person name="Collura K."/>
            <person name="Luo M."/>
            <person name="Yang T."/>
            <person name="Ammiraju J.S.S."/>
            <person name="Engler F."/>
            <person name="Soderlund C."/>
            <person name="Wing R.A."/>
            <person name="Palmer L.E."/>
            <person name="de la Bastide M."/>
            <person name="Spiegel L."/>
            <person name="Nascimento L."/>
            <person name="Zutavern T."/>
            <person name="O'Shaughnessy A."/>
            <person name="Dike S."/>
            <person name="Dedhia N."/>
            <person name="Preston R."/>
            <person name="Balija V."/>
            <person name="McCombie W.R."/>
            <person name="Chow T."/>
            <person name="Chen H."/>
            <person name="Chung M."/>
            <person name="Chen C."/>
            <person name="Shaw J."/>
            <person name="Wu H."/>
            <person name="Hsiao K."/>
            <person name="Chao Y."/>
            <person name="Chu M."/>
            <person name="Cheng C."/>
            <person name="Hour A."/>
            <person name="Lee P."/>
            <person name="Lin S."/>
            <person name="Lin Y."/>
            <person name="Liou J."/>
            <person name="Liu S."/>
            <person name="Hsing Y."/>
            <person name="Raghuvanshi S."/>
            <person name="Mohanty A."/>
            <person name="Bharti A.K."/>
            <person name="Gaur A."/>
            <person name="Gupta V."/>
            <person name="Kumar D."/>
            <person name="Ravi V."/>
            <person name="Vij S."/>
            <person name="Kapur A."/>
            <person name="Khurana P."/>
            <person name="Khurana P."/>
            <person name="Khurana J.P."/>
            <person name="Tyagi A.K."/>
            <person name="Gaikwad K."/>
            <person name="Singh A."/>
            <person name="Dalal V."/>
            <person name="Srivastava S."/>
            <person name="Dixit A."/>
            <person name="Pal A.K."/>
            <person name="Ghazi I.A."/>
            <person name="Yadav M."/>
            <person name="Pandit A."/>
            <person name="Bhargava A."/>
            <person name="Sureshbabu K."/>
            <person name="Batra K."/>
            <person name="Sharma T.R."/>
            <person name="Mohapatra T."/>
            <person name="Singh N.K."/>
            <person name="Messing J."/>
            <person name="Nelson A.B."/>
            <person name="Fuks G."/>
            <person name="Kavchok S."/>
            <person name="Keizer G."/>
            <person name="Linton E."/>
            <person name="Llaca V."/>
            <person name="Song R."/>
            <person name="Tanyolac B."/>
            <person name="Young S."/>
            <person name="Ho-Il K."/>
            <person name="Hahn J.H."/>
            <person name="Sangsakoo G."/>
            <person name="Vanavichit A."/>
            <person name="de Mattos Luiz.A.T."/>
            <person name="Zimmer P.D."/>
            <person name="Malone G."/>
            <person name="Dellagostin O."/>
            <person name="de Oliveira A.C."/>
            <person name="Bevan M."/>
            <person name="Bancroft I."/>
            <person name="Minx P."/>
            <person name="Cordum H."/>
            <person name="Wilson R."/>
            <person name="Cheng Z."/>
            <person name="Jin W."/>
            <person name="Jiang J."/>
            <person name="Leong S.A."/>
            <person name="Iwama H."/>
            <person name="Gojobori T."/>
            <person name="Itoh T."/>
            <person name="Niimura Y."/>
            <person name="Fujii Y."/>
            <person name="Habara T."/>
            <person name="Sakai H."/>
            <person name="Sato Y."/>
            <person name="Wilson G."/>
            <person name="Kumar K."/>
            <person name="McCouch S."/>
            <person name="Juretic N."/>
            <person name="Hoen D."/>
            <person name="Wright S."/>
            <person name="Bruskiewich R."/>
            <person name="Bureau T."/>
            <person name="Miyao A."/>
            <person name="Hirochika H."/>
            <person name="Nishikawa T."/>
            <person name="Kadowaki K."/>
            <person name="Sugiura M."/>
            <person name="Burr B."/>
            <person name="Sasaki T."/>
        </authorList>
    </citation>
    <scope>NUCLEOTIDE SEQUENCE [LARGE SCALE GENOMIC DNA]</scope>
    <source>
        <strain evidence="3">cv. Nipponbare</strain>
    </source>
</reference>
<reference evidence="2 3" key="2">
    <citation type="journal article" date="2013" name="Plant Cell Physiol.">
        <title>Rice Annotation Project Database (RAP-DB): an integrative and interactive database for rice genomics.</title>
        <authorList>
            <person name="Sakai H."/>
            <person name="Lee S.S."/>
            <person name="Tanaka T."/>
            <person name="Numa H."/>
            <person name="Kim J."/>
            <person name="Kawahara Y."/>
            <person name="Wakimoto H."/>
            <person name="Yang C.C."/>
            <person name="Iwamoto M."/>
            <person name="Abe T."/>
            <person name="Yamada Y."/>
            <person name="Muto A."/>
            <person name="Inokuchi H."/>
            <person name="Ikemura T."/>
            <person name="Matsumoto T."/>
            <person name="Sasaki T."/>
            <person name="Itoh T."/>
        </authorList>
    </citation>
    <scope>NUCLEOTIDE SEQUENCE [LARGE SCALE GENOMIC DNA]</scope>
    <source>
        <strain evidence="3">cv. Nipponbare</strain>
    </source>
</reference>
<evidence type="ECO:0000313" key="3">
    <source>
        <dbReference type="Proteomes" id="UP000059680"/>
    </source>
</evidence>
<dbReference type="PaxDb" id="39947-A0A0P0Y3F0"/>
<evidence type="ECO:0000256" key="1">
    <source>
        <dbReference type="SAM" id="MobiDB-lite"/>
    </source>
</evidence>
<sequence>MTTTLPDGWRHCPPLPYPPLSSPTLFQIWLEERQPTDDGGSGGSSPMASAARDSIRSLIHGEPNFYGKFPDKKFMETSNFRSLLGSSDDSPPSSNSVVNSQRFCKSTVIVALLPLSKKYSSWRDLIPPSASGKGPSR</sequence>
<accession>A0A0P0Y3F0</accession>
<feature type="region of interest" description="Disordered" evidence="1">
    <location>
        <begin position="31"/>
        <end position="52"/>
    </location>
</feature>
<protein>
    <submittedName>
        <fullName evidence="2">Os11g0563600 protein</fullName>
    </submittedName>
</protein>
<dbReference type="AlphaFoldDB" id="A0A0P0Y3F0"/>
<dbReference type="InParanoid" id="A0A0P0Y3F0"/>
<gene>
    <name evidence="2" type="ordered locus">Os11g0563600</name>
    <name evidence="2" type="ORF">OSNPB_110563600</name>
</gene>
<dbReference type="EMBL" id="AP014967">
    <property type="protein sequence ID" value="BAT14486.1"/>
    <property type="molecule type" value="Genomic_DNA"/>
</dbReference>
<reference evidence="2 3" key="3">
    <citation type="journal article" date="2013" name="Rice">
        <title>Improvement of the Oryza sativa Nipponbare reference genome using next generation sequence and optical map data.</title>
        <authorList>
            <person name="Kawahara Y."/>
            <person name="de la Bastide M."/>
            <person name="Hamilton J.P."/>
            <person name="Kanamori H."/>
            <person name="McCombie W.R."/>
            <person name="Ouyang S."/>
            <person name="Schwartz D.C."/>
            <person name="Tanaka T."/>
            <person name="Wu J."/>
            <person name="Zhou S."/>
            <person name="Childs K.L."/>
            <person name="Davidson R.M."/>
            <person name="Lin H."/>
            <person name="Quesada-Ocampo L."/>
            <person name="Vaillancourt B."/>
            <person name="Sakai H."/>
            <person name="Lee S.S."/>
            <person name="Kim J."/>
            <person name="Numa H."/>
            <person name="Itoh T."/>
            <person name="Buell C.R."/>
            <person name="Matsumoto T."/>
        </authorList>
    </citation>
    <scope>NUCLEOTIDE SEQUENCE [LARGE SCALE GENOMIC DNA]</scope>
    <source>
        <strain evidence="3">cv. Nipponbare</strain>
    </source>
</reference>